<dbReference type="PATRIC" id="fig|751945.3.peg.867"/>
<reference evidence="2 3" key="1">
    <citation type="journal article" date="2013" name="Genome Announc.">
        <title>Whole Genome Sequencing of Thermus oshimai JL-2 and Thermus thermophilus JL-18, Incomplete Denitrifiers from the United States Great Basin.</title>
        <authorList>
            <person name="Murugapiran S.K."/>
            <person name="Huntemann M."/>
            <person name="Wei C.L."/>
            <person name="Han J."/>
            <person name="Detter J.C."/>
            <person name="Han C.S."/>
            <person name="Erkkila T.H."/>
            <person name="Teshima H."/>
            <person name="Chen A."/>
            <person name="Kyrpides N."/>
            <person name="Mavrommatis K."/>
            <person name="Markowitz V."/>
            <person name="Szeto E."/>
            <person name="Ivanova N."/>
            <person name="Pagani I."/>
            <person name="Lam J."/>
            <person name="McDonald A.I."/>
            <person name="Dodsworth J.A."/>
            <person name="Pati A."/>
            <person name="Goodwin L."/>
            <person name="Peters L."/>
            <person name="Pitluck S."/>
            <person name="Woyke T."/>
            <person name="Hedlund B.P."/>
        </authorList>
    </citation>
    <scope>NUCLEOTIDE SEQUENCE</scope>
    <source>
        <strain evidence="2 3">JL-2</strain>
    </source>
</reference>
<dbReference type="SMART" id="SM00849">
    <property type="entry name" value="Lactamase_B"/>
    <property type="match status" value="1"/>
</dbReference>
<dbReference type="InterPro" id="IPR050855">
    <property type="entry name" value="NDM-1-like"/>
</dbReference>
<dbReference type="eggNOG" id="COG0491">
    <property type="taxonomic scope" value="Bacteria"/>
</dbReference>
<evidence type="ECO:0000313" key="3">
    <source>
        <dbReference type="Proteomes" id="UP000000211"/>
    </source>
</evidence>
<dbReference type="Proteomes" id="UP000000211">
    <property type="component" value="Chromosome"/>
</dbReference>
<dbReference type="KEGG" id="tos:Theos_0875"/>
<keyword evidence="2" id="KW-0378">Hydrolase</keyword>
<gene>
    <name evidence="2" type="ORF">Theos_0875</name>
</gene>
<accession>K7QUI7</accession>
<dbReference type="Gene3D" id="3.60.15.10">
    <property type="entry name" value="Ribonuclease Z/Hydroxyacylglutathione hydrolase-like"/>
    <property type="match status" value="1"/>
</dbReference>
<dbReference type="RefSeq" id="WP_016329122.1">
    <property type="nucleotide sequence ID" value="NC_019386.1"/>
</dbReference>
<name>K7QUI7_THEOS</name>
<feature type="domain" description="Metallo-beta-lactamase" evidence="1">
    <location>
        <begin position="25"/>
        <end position="181"/>
    </location>
</feature>
<dbReference type="AlphaFoldDB" id="K7QUI7"/>
<dbReference type="STRING" id="751945.Theos_0875"/>
<evidence type="ECO:0000313" key="2">
    <source>
        <dbReference type="EMBL" id="AFV75931.1"/>
    </source>
</evidence>
<dbReference type="Pfam" id="PF00753">
    <property type="entry name" value="Lactamase_B"/>
    <property type="match status" value="1"/>
</dbReference>
<dbReference type="InterPro" id="IPR001279">
    <property type="entry name" value="Metallo-B-lactamas"/>
</dbReference>
<dbReference type="HOGENOM" id="CLU_071018_0_0_0"/>
<dbReference type="GO" id="GO:0016787">
    <property type="term" value="F:hydrolase activity"/>
    <property type="evidence" value="ECO:0007669"/>
    <property type="project" value="UniProtKB-KW"/>
</dbReference>
<dbReference type="OrthoDB" id="235784at2"/>
<proteinExistence type="predicted"/>
<evidence type="ECO:0000259" key="1">
    <source>
        <dbReference type="SMART" id="SM00849"/>
    </source>
</evidence>
<sequence>MGWQPLGPQVEGVYLHTPLSRFAFGVWTFRYRRLLVDAGPAWALPGLPRPEAEALLLTHAHEDHAGGAAGLGLPVYAGPLTQAILSAPPQLPLYRLLVWGPLRPVEAQSAEQVGPLEALPTPGHAPDHMVWWDPKEGVVFAGDLFLGVRANLAPPGFSFKDLLRSLEAVMALKPKALYCAHAGRVEDPLEALRAKRAFLLEVQSEALRLKAKGLTLTAIRNRLFGGESPVGLFSRGEMSRLNFVRALIVEA</sequence>
<dbReference type="SUPFAM" id="SSF56281">
    <property type="entry name" value="Metallo-hydrolase/oxidoreductase"/>
    <property type="match status" value="1"/>
</dbReference>
<dbReference type="InterPro" id="IPR036866">
    <property type="entry name" value="RibonucZ/Hydroxyglut_hydro"/>
</dbReference>
<protein>
    <submittedName>
        <fullName evidence="2">Zn-dependent hydrolase, glyoxylase</fullName>
    </submittedName>
</protein>
<keyword evidence="3" id="KW-1185">Reference proteome</keyword>
<organism evidence="2 3">
    <name type="scientific">Thermus oshimai JL-2</name>
    <dbReference type="NCBI Taxonomy" id="751945"/>
    <lineage>
        <taxon>Bacteria</taxon>
        <taxon>Thermotogati</taxon>
        <taxon>Deinococcota</taxon>
        <taxon>Deinococci</taxon>
        <taxon>Thermales</taxon>
        <taxon>Thermaceae</taxon>
        <taxon>Thermus</taxon>
    </lineage>
</organism>
<dbReference type="PANTHER" id="PTHR42951">
    <property type="entry name" value="METALLO-BETA-LACTAMASE DOMAIN-CONTAINING"/>
    <property type="match status" value="1"/>
</dbReference>
<dbReference type="EMBL" id="CP003249">
    <property type="protein sequence ID" value="AFV75931.1"/>
    <property type="molecule type" value="Genomic_DNA"/>
</dbReference>